<evidence type="ECO:0000313" key="5">
    <source>
        <dbReference type="Proteomes" id="UP000094527"/>
    </source>
</evidence>
<dbReference type="PROSITE" id="PS51155">
    <property type="entry name" value="CHIT_BIND_RR_2"/>
    <property type="match status" value="1"/>
</dbReference>
<dbReference type="InterPro" id="IPR051217">
    <property type="entry name" value="Insect_Cuticle_Struc_Prot"/>
</dbReference>
<keyword evidence="5" id="KW-1185">Reference proteome</keyword>
<proteinExistence type="predicted"/>
<evidence type="ECO:0000256" key="1">
    <source>
        <dbReference type="ARBA" id="ARBA00022460"/>
    </source>
</evidence>
<dbReference type="GO" id="GO:0042302">
    <property type="term" value="F:structural constituent of cuticle"/>
    <property type="evidence" value="ECO:0007669"/>
    <property type="project" value="UniProtKB-UniRule"/>
</dbReference>
<dbReference type="PANTHER" id="PTHR12236:SF98">
    <property type="entry name" value="CUTICULAR PROTEIN 56F"/>
    <property type="match status" value="1"/>
</dbReference>
<dbReference type="InterPro" id="IPR000618">
    <property type="entry name" value="Insect_cuticle"/>
</dbReference>
<evidence type="ECO:0000256" key="2">
    <source>
        <dbReference type="PROSITE-ProRule" id="PRU00497"/>
    </source>
</evidence>
<name>A0A1D2MYB2_ORCCI</name>
<keyword evidence="1 2" id="KW-0193">Cuticle</keyword>
<dbReference type="AlphaFoldDB" id="A0A1D2MYB2"/>
<dbReference type="OrthoDB" id="6418165at2759"/>
<dbReference type="STRING" id="48709.A0A1D2MYB2"/>
<protein>
    <submittedName>
        <fullName evidence="4">Pro-resilin</fullName>
    </submittedName>
</protein>
<dbReference type="GO" id="GO:0031012">
    <property type="term" value="C:extracellular matrix"/>
    <property type="evidence" value="ECO:0007669"/>
    <property type="project" value="TreeGrafter"/>
</dbReference>
<gene>
    <name evidence="4" type="ORF">Ocin01_08653</name>
</gene>
<keyword evidence="3" id="KW-0732">Signal</keyword>
<dbReference type="Proteomes" id="UP000094527">
    <property type="component" value="Unassembled WGS sequence"/>
</dbReference>
<feature type="signal peptide" evidence="3">
    <location>
        <begin position="1"/>
        <end position="20"/>
    </location>
</feature>
<evidence type="ECO:0000313" key="4">
    <source>
        <dbReference type="EMBL" id="ODM98029.1"/>
    </source>
</evidence>
<dbReference type="GO" id="GO:0005615">
    <property type="term" value="C:extracellular space"/>
    <property type="evidence" value="ECO:0007669"/>
    <property type="project" value="TreeGrafter"/>
</dbReference>
<dbReference type="EMBL" id="LJIJ01000388">
    <property type="protein sequence ID" value="ODM98029.1"/>
    <property type="molecule type" value="Genomic_DNA"/>
</dbReference>
<dbReference type="OMA" id="KYEAYEY"/>
<feature type="chain" id="PRO_5008904731" evidence="3">
    <location>
        <begin position="21"/>
        <end position="108"/>
    </location>
</feature>
<evidence type="ECO:0000256" key="3">
    <source>
        <dbReference type="SAM" id="SignalP"/>
    </source>
</evidence>
<sequence length="108" mass="11978">MRAQIVFVGLLFAILGLATARPQDAEEKSEPMPYNYNWEVNDEESKSYYGHEEKGTEAGRTEGKYFVWLADGRLMTVEYYVDGESGFVPKITFSDPNFSPPAAAAAAA</sequence>
<dbReference type="PANTHER" id="PTHR12236">
    <property type="entry name" value="STRUCTURAL CONTITUENT OF CUTICLE"/>
    <property type="match status" value="1"/>
</dbReference>
<reference evidence="4 5" key="1">
    <citation type="journal article" date="2016" name="Genome Biol. Evol.">
        <title>Gene Family Evolution Reflects Adaptation to Soil Environmental Stressors in the Genome of the Collembolan Orchesella cincta.</title>
        <authorList>
            <person name="Faddeeva-Vakhrusheva A."/>
            <person name="Derks M.F."/>
            <person name="Anvar S.Y."/>
            <person name="Agamennone V."/>
            <person name="Suring W."/>
            <person name="Smit S."/>
            <person name="van Straalen N.M."/>
            <person name="Roelofs D."/>
        </authorList>
    </citation>
    <scope>NUCLEOTIDE SEQUENCE [LARGE SCALE GENOMIC DNA]</scope>
    <source>
        <tissue evidence="4">Mixed pool</tissue>
    </source>
</reference>
<organism evidence="4 5">
    <name type="scientific">Orchesella cincta</name>
    <name type="common">Springtail</name>
    <name type="synonym">Podura cincta</name>
    <dbReference type="NCBI Taxonomy" id="48709"/>
    <lineage>
        <taxon>Eukaryota</taxon>
        <taxon>Metazoa</taxon>
        <taxon>Ecdysozoa</taxon>
        <taxon>Arthropoda</taxon>
        <taxon>Hexapoda</taxon>
        <taxon>Collembola</taxon>
        <taxon>Entomobryomorpha</taxon>
        <taxon>Entomobryoidea</taxon>
        <taxon>Orchesellidae</taxon>
        <taxon>Orchesellinae</taxon>
        <taxon>Orchesella</taxon>
    </lineage>
</organism>
<dbReference type="Pfam" id="PF00379">
    <property type="entry name" value="Chitin_bind_4"/>
    <property type="match status" value="1"/>
</dbReference>
<comment type="caution">
    <text evidence="4">The sequence shown here is derived from an EMBL/GenBank/DDBJ whole genome shotgun (WGS) entry which is preliminary data.</text>
</comment>
<accession>A0A1D2MYB2</accession>